<evidence type="ECO:0000313" key="4">
    <source>
        <dbReference type="Proteomes" id="UP001597262"/>
    </source>
</evidence>
<dbReference type="SUPFAM" id="SSF55383">
    <property type="entry name" value="Copper amine oxidase, domain N"/>
    <property type="match status" value="1"/>
</dbReference>
<dbReference type="Pfam" id="PF07833">
    <property type="entry name" value="Cu_amine_oxidN1"/>
    <property type="match status" value="1"/>
</dbReference>
<sequence>MKKLSAKILISTTALSMVIAVGAVAYASSALKKVTAYQNSNIQIEVNGKAINIYSEGSPMYPLVYDGHSYVSAKALAEALGATVKWNNGTQTIEISTDSAASDAGIPSKDNSTNVPAPTPSTETPKTESKNTEHTVSGGFPSKISSDFNKDKFASQNKEYALAFFKAFADAVKTEDYASLDSFVNASIGNPGTSHFWDGPKGSIENLHKKVEGMRNANKKDILSKWADAINSMTVSDVEISSTYKSDITGNVQYSVRPKGFDAFSSLDVQVSYSIPYKQTDYWLEKIAIY</sequence>
<feature type="region of interest" description="Disordered" evidence="1">
    <location>
        <begin position="99"/>
        <end position="143"/>
    </location>
</feature>
<evidence type="ECO:0000256" key="1">
    <source>
        <dbReference type="SAM" id="MobiDB-lite"/>
    </source>
</evidence>
<feature type="domain" description="Copper amine oxidase-like N-terminal" evidence="2">
    <location>
        <begin position="59"/>
        <end position="100"/>
    </location>
</feature>
<gene>
    <name evidence="3" type="ORF">ACFQ3W_03735</name>
</gene>
<dbReference type="InterPro" id="IPR036582">
    <property type="entry name" value="Mao_N_sf"/>
</dbReference>
<evidence type="ECO:0000313" key="3">
    <source>
        <dbReference type="EMBL" id="MFD1175410.1"/>
    </source>
</evidence>
<name>A0ABW3RTF8_9BACL</name>
<keyword evidence="4" id="KW-1185">Reference proteome</keyword>
<reference evidence="4" key="1">
    <citation type="journal article" date="2019" name="Int. J. Syst. Evol. Microbiol.">
        <title>The Global Catalogue of Microorganisms (GCM) 10K type strain sequencing project: providing services to taxonomists for standard genome sequencing and annotation.</title>
        <authorList>
            <consortium name="The Broad Institute Genomics Platform"/>
            <consortium name="The Broad Institute Genome Sequencing Center for Infectious Disease"/>
            <person name="Wu L."/>
            <person name="Ma J."/>
        </authorList>
    </citation>
    <scope>NUCLEOTIDE SEQUENCE [LARGE SCALE GENOMIC DNA]</scope>
    <source>
        <strain evidence="4">CCUG 59189</strain>
    </source>
</reference>
<dbReference type="InterPro" id="IPR012854">
    <property type="entry name" value="Cu_amine_oxidase-like_N"/>
</dbReference>
<proteinExistence type="predicted"/>
<organism evidence="3 4">
    <name type="scientific">Paenibacillus puldeungensis</name>
    <dbReference type="NCBI Taxonomy" id="696536"/>
    <lineage>
        <taxon>Bacteria</taxon>
        <taxon>Bacillati</taxon>
        <taxon>Bacillota</taxon>
        <taxon>Bacilli</taxon>
        <taxon>Bacillales</taxon>
        <taxon>Paenibacillaceae</taxon>
        <taxon>Paenibacillus</taxon>
    </lineage>
</organism>
<protein>
    <submittedName>
        <fullName evidence="3">Stalk domain-containing protein</fullName>
    </submittedName>
</protein>
<comment type="caution">
    <text evidence="3">The sequence shown here is derived from an EMBL/GenBank/DDBJ whole genome shotgun (WGS) entry which is preliminary data.</text>
</comment>
<dbReference type="RefSeq" id="WP_379316743.1">
    <property type="nucleotide sequence ID" value="NZ_JBHTLM010000002.1"/>
</dbReference>
<accession>A0ABW3RTF8</accession>
<dbReference type="EMBL" id="JBHTLM010000002">
    <property type="protein sequence ID" value="MFD1175410.1"/>
    <property type="molecule type" value="Genomic_DNA"/>
</dbReference>
<dbReference type="Proteomes" id="UP001597262">
    <property type="component" value="Unassembled WGS sequence"/>
</dbReference>
<evidence type="ECO:0000259" key="2">
    <source>
        <dbReference type="Pfam" id="PF07833"/>
    </source>
</evidence>